<gene>
    <name evidence="2" type="ORF">H9784_02710</name>
</gene>
<dbReference type="EMBL" id="DWZD01000018">
    <property type="protein sequence ID" value="HJA78472.1"/>
    <property type="molecule type" value="Genomic_DNA"/>
</dbReference>
<reference evidence="2" key="1">
    <citation type="journal article" date="2021" name="PeerJ">
        <title>Extensive microbial diversity within the chicken gut microbiome revealed by metagenomics and culture.</title>
        <authorList>
            <person name="Gilroy R."/>
            <person name="Ravi A."/>
            <person name="Getino M."/>
            <person name="Pursley I."/>
            <person name="Horton D.L."/>
            <person name="Alikhan N.F."/>
            <person name="Baker D."/>
            <person name="Gharbi K."/>
            <person name="Hall N."/>
            <person name="Watson M."/>
            <person name="Adriaenssens E.M."/>
            <person name="Foster-Nyarko E."/>
            <person name="Jarju S."/>
            <person name="Secka A."/>
            <person name="Antonio M."/>
            <person name="Oren A."/>
            <person name="Chaudhuri R.R."/>
            <person name="La Ragione R."/>
            <person name="Hildebrand F."/>
            <person name="Pallen M.J."/>
        </authorList>
    </citation>
    <scope>NUCLEOTIDE SEQUENCE</scope>
    <source>
        <strain evidence="2">5032</strain>
    </source>
</reference>
<evidence type="ECO:0000313" key="2">
    <source>
        <dbReference type="EMBL" id="HJA78472.1"/>
    </source>
</evidence>
<dbReference type="SUPFAM" id="SSF109998">
    <property type="entry name" value="Triger factor/SurA peptide-binding domain-like"/>
    <property type="match status" value="1"/>
</dbReference>
<dbReference type="InterPro" id="IPR027304">
    <property type="entry name" value="Trigger_fact/SurA_dom_sf"/>
</dbReference>
<dbReference type="AlphaFoldDB" id="A0A9D2HLQ9"/>
<dbReference type="Gene3D" id="1.10.4030.10">
    <property type="entry name" value="Porin chaperone SurA, peptide-binding domain"/>
    <property type="match status" value="1"/>
</dbReference>
<feature type="compositionally biased region" description="Polar residues" evidence="1">
    <location>
        <begin position="363"/>
        <end position="378"/>
    </location>
</feature>
<evidence type="ECO:0000313" key="3">
    <source>
        <dbReference type="Proteomes" id="UP000823821"/>
    </source>
</evidence>
<protein>
    <recommendedName>
        <fullName evidence="4">Peptidyl-prolyl cis-trans isomerase</fullName>
    </recommendedName>
</protein>
<organism evidence="2 3">
    <name type="scientific">Candidatus Desulfovibrio intestinavium</name>
    <dbReference type="NCBI Taxonomy" id="2838534"/>
    <lineage>
        <taxon>Bacteria</taxon>
        <taxon>Pseudomonadati</taxon>
        <taxon>Thermodesulfobacteriota</taxon>
        <taxon>Desulfovibrionia</taxon>
        <taxon>Desulfovibrionales</taxon>
        <taxon>Desulfovibrionaceae</taxon>
        <taxon>Desulfovibrio</taxon>
    </lineage>
</organism>
<dbReference type="Proteomes" id="UP000823821">
    <property type="component" value="Unassembled WGS sequence"/>
</dbReference>
<dbReference type="PANTHER" id="PTHR47245">
    <property type="entry name" value="PEPTIDYLPROLYL ISOMERASE"/>
    <property type="match status" value="1"/>
</dbReference>
<accession>A0A9D2HLQ9</accession>
<name>A0A9D2HLQ9_9BACT</name>
<dbReference type="InterPro" id="IPR050245">
    <property type="entry name" value="PrsA_foldase"/>
</dbReference>
<evidence type="ECO:0000256" key="1">
    <source>
        <dbReference type="SAM" id="MobiDB-lite"/>
    </source>
</evidence>
<proteinExistence type="predicted"/>
<reference evidence="2" key="2">
    <citation type="submission" date="2021-04" db="EMBL/GenBank/DDBJ databases">
        <authorList>
            <person name="Gilroy R."/>
        </authorList>
    </citation>
    <scope>NUCLEOTIDE SEQUENCE</scope>
    <source>
        <strain evidence="2">5032</strain>
    </source>
</reference>
<comment type="caution">
    <text evidence="2">The sequence shown here is derived from an EMBL/GenBank/DDBJ whole genome shotgun (WGS) entry which is preliminary data.</text>
</comment>
<sequence>MSDPSSHRAPCRLPISALLFCPLLAACLLLSACLESGLPDGAVAEVNGQTISLRLVQALMDSRSVDMGAPDVPMPEEMKRRYGEALATLIIARLAEEDLAERDQALSEEAVSHEEQLIRDDYGSEDFTVFLEREGLDYADWRQLLRLHLTLRALERQVLLPGIRISVEEVRAYHAAHADRFTLPDHLRLCFLSSDDRRQLEAYCRHFPDGRDDTPDGLFAQCLDMREAELPPAERKEVAALSEGACGKIREAGGRFQAFGLVARHKGGAQPASMVYPLIEASLREQKLREALAGWLAQRLPQARIRVVPAMRSVLEDMARRSEAREQERKTAAAAAPAESGQPPETASDSPQGVPPESVGAASPSSPTGPDSRATPSQGEAAAADVRP</sequence>
<dbReference type="PANTHER" id="PTHR47245:SF2">
    <property type="entry name" value="PEPTIDYL-PROLYL CIS-TRANS ISOMERASE HP_0175-RELATED"/>
    <property type="match status" value="1"/>
</dbReference>
<feature type="region of interest" description="Disordered" evidence="1">
    <location>
        <begin position="319"/>
        <end position="388"/>
    </location>
</feature>
<feature type="compositionally biased region" description="Basic and acidic residues" evidence="1">
    <location>
        <begin position="319"/>
        <end position="331"/>
    </location>
</feature>
<evidence type="ECO:0008006" key="4">
    <source>
        <dbReference type="Google" id="ProtNLM"/>
    </source>
</evidence>